<reference evidence="1 2" key="1">
    <citation type="journal article" date="2002" name="Genome Res.">
        <title>The genome of Methanosarcina acetivorans reveals extensive metabolic and physiological diversity.</title>
        <authorList>
            <person name="Galagan J.E."/>
            <person name="Nusbaum C."/>
            <person name="Roy A."/>
            <person name="Endrizzi M.G."/>
            <person name="Macdonald P."/>
            <person name="FitzHugh W."/>
            <person name="Calvo S."/>
            <person name="Engels R."/>
            <person name="Smirnov S."/>
            <person name="Atnoor D."/>
            <person name="Brown A."/>
            <person name="Allen N."/>
            <person name="Naylor J."/>
            <person name="Stange-Thomann N."/>
            <person name="DeArellano K."/>
            <person name="Johnson R."/>
            <person name="Linton L."/>
            <person name="McEwan P."/>
            <person name="McKernan K."/>
            <person name="Talamas J."/>
            <person name="Tirrell A."/>
            <person name="Ye W."/>
            <person name="Zimmer A."/>
            <person name="Barber R.D."/>
            <person name="Cann I."/>
            <person name="Graham D.E."/>
            <person name="Grahame D.A."/>
            <person name="Guss A."/>
            <person name="Hedderich R."/>
            <person name="Ingram-Smith C."/>
            <person name="Kuettner C.H."/>
            <person name="Krzycki J.A."/>
            <person name="Leigh J.A."/>
            <person name="Li W."/>
            <person name="Liu J."/>
            <person name="Mukhopadhyay B."/>
            <person name="Reeve J.N."/>
            <person name="Smith K."/>
            <person name="Springer T.A."/>
            <person name="Umayam L.A."/>
            <person name="White O."/>
            <person name="White R.H."/>
            <person name="de Macario E.C."/>
            <person name="Ferry J.G."/>
            <person name="Jarrell K.F."/>
            <person name="Jing H."/>
            <person name="Macario A.J.L."/>
            <person name="Paulsen I."/>
            <person name="Pritchett M."/>
            <person name="Sowers K.R."/>
            <person name="Swanson R.V."/>
            <person name="Zinder S.H."/>
            <person name="Lander E."/>
            <person name="Metcalf W.W."/>
            <person name="Birren B."/>
        </authorList>
    </citation>
    <scope>NUCLEOTIDE SEQUENCE [LARGE SCALE GENOMIC DNA]</scope>
    <source>
        <strain evidence="2">ATCC 35395 / DSM 2834 / JCM 12185 / C2A</strain>
    </source>
</reference>
<dbReference type="STRING" id="188937.MA_0177"/>
<name>Q8TU96_METAC</name>
<protein>
    <submittedName>
        <fullName evidence="1">Uncharacterized protein</fullName>
    </submittedName>
</protein>
<dbReference type="EMBL" id="AE010299">
    <property type="protein sequence ID" value="AAM03630.1"/>
    <property type="molecule type" value="Genomic_DNA"/>
</dbReference>
<dbReference type="AlphaFoldDB" id="Q8TU96"/>
<dbReference type="KEGG" id="mac:MA_0177"/>
<organism evidence="1 2">
    <name type="scientific">Methanosarcina acetivorans (strain ATCC 35395 / DSM 2834 / JCM 12185 / C2A)</name>
    <dbReference type="NCBI Taxonomy" id="188937"/>
    <lineage>
        <taxon>Archaea</taxon>
        <taxon>Methanobacteriati</taxon>
        <taxon>Methanobacteriota</taxon>
        <taxon>Stenosarchaea group</taxon>
        <taxon>Methanomicrobia</taxon>
        <taxon>Methanosarcinales</taxon>
        <taxon>Methanosarcinaceae</taxon>
        <taxon>Methanosarcina</taxon>
    </lineage>
</organism>
<dbReference type="EnsemblBacteria" id="AAM03630">
    <property type="protein sequence ID" value="AAM03630"/>
    <property type="gene ID" value="MA_0177"/>
</dbReference>
<keyword evidence="2" id="KW-1185">Reference proteome</keyword>
<proteinExistence type="predicted"/>
<dbReference type="InParanoid" id="Q8TU96"/>
<dbReference type="Proteomes" id="UP000002487">
    <property type="component" value="Chromosome"/>
</dbReference>
<evidence type="ECO:0000313" key="1">
    <source>
        <dbReference type="EMBL" id="AAM03630.1"/>
    </source>
</evidence>
<gene>
    <name evidence="1" type="ordered locus">MA_0177</name>
</gene>
<evidence type="ECO:0000313" key="2">
    <source>
        <dbReference type="Proteomes" id="UP000002487"/>
    </source>
</evidence>
<dbReference type="HOGENOM" id="CLU_140788_0_0_2"/>
<accession>Q8TU96</accession>
<sequence length="158" mass="18512">MKIMSTQIEINGIVVQIYESVYDYASRNASFSNYADEKVDVSYFSDKDEESKLPKVFVRPILLYKDLNFSVGKQLFDGIEFPEIIEIDGLEYILVNFGEYEISYLKADAMDKPVYTLIYRTMQVTDRMYLYVYPFTEIFETMEAAQVKAEELNKTWAI</sequence>